<gene>
    <name evidence="1" type="ORF">AVEN_99745_1</name>
</gene>
<proteinExistence type="predicted"/>
<name>A0A4Y2DM03_ARAVE</name>
<accession>A0A4Y2DM03</accession>
<dbReference type="Proteomes" id="UP000499080">
    <property type="component" value="Unassembled WGS sequence"/>
</dbReference>
<organism evidence="1 2">
    <name type="scientific">Araneus ventricosus</name>
    <name type="common">Orbweaver spider</name>
    <name type="synonym">Epeira ventricosa</name>
    <dbReference type="NCBI Taxonomy" id="182803"/>
    <lineage>
        <taxon>Eukaryota</taxon>
        <taxon>Metazoa</taxon>
        <taxon>Ecdysozoa</taxon>
        <taxon>Arthropoda</taxon>
        <taxon>Chelicerata</taxon>
        <taxon>Arachnida</taxon>
        <taxon>Araneae</taxon>
        <taxon>Araneomorphae</taxon>
        <taxon>Entelegynae</taxon>
        <taxon>Araneoidea</taxon>
        <taxon>Araneidae</taxon>
        <taxon>Araneus</taxon>
    </lineage>
</organism>
<evidence type="ECO:0000313" key="1">
    <source>
        <dbReference type="EMBL" id="GBM16848.1"/>
    </source>
</evidence>
<keyword evidence="2" id="KW-1185">Reference proteome</keyword>
<dbReference type="AlphaFoldDB" id="A0A4Y2DM03"/>
<comment type="caution">
    <text evidence="1">The sequence shown here is derived from an EMBL/GenBank/DDBJ whole genome shotgun (WGS) entry which is preliminary data.</text>
</comment>
<evidence type="ECO:0000313" key="2">
    <source>
        <dbReference type="Proteomes" id="UP000499080"/>
    </source>
</evidence>
<reference evidence="1 2" key="1">
    <citation type="journal article" date="2019" name="Sci. Rep.">
        <title>Orb-weaving spider Araneus ventricosus genome elucidates the spidroin gene catalogue.</title>
        <authorList>
            <person name="Kono N."/>
            <person name="Nakamura H."/>
            <person name="Ohtoshi R."/>
            <person name="Moran D.A.P."/>
            <person name="Shinohara A."/>
            <person name="Yoshida Y."/>
            <person name="Fujiwara M."/>
            <person name="Mori M."/>
            <person name="Tomita M."/>
            <person name="Arakawa K."/>
        </authorList>
    </citation>
    <scope>NUCLEOTIDE SEQUENCE [LARGE SCALE GENOMIC DNA]</scope>
</reference>
<sequence>MWPPTPILVFDAFVPVTKLLKPRLRSLQGHGAISVTKLFKPRLHSLQGHGAISVTKLYKPNLHSLQGHGAISIHLPQPCKIFAC</sequence>
<dbReference type="EMBL" id="BGPR01000380">
    <property type="protein sequence ID" value="GBM16848.1"/>
    <property type="molecule type" value="Genomic_DNA"/>
</dbReference>
<protein>
    <submittedName>
        <fullName evidence="1">Uncharacterized protein</fullName>
    </submittedName>
</protein>